<evidence type="ECO:0000256" key="3">
    <source>
        <dbReference type="ARBA" id="ARBA00004174"/>
    </source>
</evidence>
<evidence type="ECO:0000256" key="14">
    <source>
        <dbReference type="PIRSR" id="PIRSR602403-1"/>
    </source>
</evidence>
<evidence type="ECO:0000256" key="10">
    <source>
        <dbReference type="ARBA" id="ARBA00023002"/>
    </source>
</evidence>
<keyword evidence="7 14" id="KW-0479">Metal-binding</keyword>
<comment type="subcellular location">
    <subcellularLocation>
        <location evidence="4">Endoplasmic reticulum membrane</location>
        <topology evidence="4">Peripheral membrane protein</topology>
    </subcellularLocation>
    <subcellularLocation>
        <location evidence="3">Microsome membrane</location>
        <topology evidence="3">Peripheral membrane protein</topology>
    </subcellularLocation>
</comment>
<gene>
    <name evidence="17" type="ORF">PUN28_015384</name>
</gene>
<dbReference type="PANTHER" id="PTHR24292">
    <property type="entry name" value="CYTOCHROME P450"/>
    <property type="match status" value="1"/>
</dbReference>
<dbReference type="Gene3D" id="1.10.630.10">
    <property type="entry name" value="Cytochrome P450"/>
    <property type="match status" value="1"/>
</dbReference>
<comment type="cofactor">
    <cofactor evidence="1 14">
        <name>heme</name>
        <dbReference type="ChEBI" id="CHEBI:30413"/>
    </cofactor>
</comment>
<evidence type="ECO:0000256" key="1">
    <source>
        <dbReference type="ARBA" id="ARBA00001971"/>
    </source>
</evidence>
<keyword evidence="16" id="KW-1133">Transmembrane helix</keyword>
<dbReference type="InterPro" id="IPR002403">
    <property type="entry name" value="Cyt_P450_E_grp-IV"/>
</dbReference>
<accession>A0AAW2EXR3</accession>
<dbReference type="GO" id="GO:0004497">
    <property type="term" value="F:monooxygenase activity"/>
    <property type="evidence" value="ECO:0007669"/>
    <property type="project" value="UniProtKB-KW"/>
</dbReference>
<organism evidence="17 18">
    <name type="scientific">Cardiocondyla obscurior</name>
    <dbReference type="NCBI Taxonomy" id="286306"/>
    <lineage>
        <taxon>Eukaryota</taxon>
        <taxon>Metazoa</taxon>
        <taxon>Ecdysozoa</taxon>
        <taxon>Arthropoda</taxon>
        <taxon>Hexapoda</taxon>
        <taxon>Insecta</taxon>
        <taxon>Pterygota</taxon>
        <taxon>Neoptera</taxon>
        <taxon>Endopterygota</taxon>
        <taxon>Hymenoptera</taxon>
        <taxon>Apocrita</taxon>
        <taxon>Aculeata</taxon>
        <taxon>Formicoidea</taxon>
        <taxon>Formicidae</taxon>
        <taxon>Myrmicinae</taxon>
        <taxon>Cardiocondyla</taxon>
    </lineage>
</organism>
<dbReference type="InterPro" id="IPR001128">
    <property type="entry name" value="Cyt_P450"/>
</dbReference>
<dbReference type="GO" id="GO:0020037">
    <property type="term" value="F:heme binding"/>
    <property type="evidence" value="ECO:0007669"/>
    <property type="project" value="InterPro"/>
</dbReference>
<evidence type="ECO:0008006" key="19">
    <source>
        <dbReference type="Google" id="ProtNLM"/>
    </source>
</evidence>
<dbReference type="PANTHER" id="PTHR24292:SF54">
    <property type="entry name" value="CYP9F3-RELATED"/>
    <property type="match status" value="1"/>
</dbReference>
<evidence type="ECO:0000313" key="17">
    <source>
        <dbReference type="EMBL" id="KAL0106800.1"/>
    </source>
</evidence>
<evidence type="ECO:0000256" key="5">
    <source>
        <dbReference type="ARBA" id="ARBA00010617"/>
    </source>
</evidence>
<feature type="binding site" description="axial binding residue" evidence="14">
    <location>
        <position position="489"/>
    </location>
    <ligand>
        <name>heme</name>
        <dbReference type="ChEBI" id="CHEBI:30413"/>
    </ligand>
    <ligandPart>
        <name>Fe</name>
        <dbReference type="ChEBI" id="CHEBI:18248"/>
    </ligandPart>
</feature>
<keyword evidence="16" id="KW-0812">Transmembrane</keyword>
<dbReference type="Pfam" id="PF00067">
    <property type="entry name" value="p450"/>
    <property type="match status" value="2"/>
</dbReference>
<keyword evidence="11 14" id="KW-0408">Iron</keyword>
<dbReference type="PROSITE" id="PS00086">
    <property type="entry name" value="CYTOCHROME_P450"/>
    <property type="match status" value="1"/>
</dbReference>
<comment type="caution">
    <text evidence="17">The sequence shown here is derived from an EMBL/GenBank/DDBJ whole genome shotgun (WGS) entry which is preliminary data.</text>
</comment>
<keyword evidence="18" id="KW-1185">Reference proteome</keyword>
<evidence type="ECO:0000256" key="7">
    <source>
        <dbReference type="ARBA" id="ARBA00022723"/>
    </source>
</evidence>
<sequence>MLDVVTILLDPFLLIGLFLGSLYFYLTATFDFWECRGVPFKKPTVLVGNFGPLLLFRKSQPEGVKDMYQWFENERFFGAFRVRSPVLILRDPDLVKSVCIKDFSYFLNRGIPINNDQDPLSGHLFNLEGRKWKGLRSKLTPAFSSGKLKQMFYLLVECCEELRRLIGEASRNGDQTVEVRELAAKFIIDVIGSCAFGIQINALTDDKSEFHRAAKKLSRPSYKATLWRMLRTAMPKLYKLLGVQIVDPSVTKFFTSVVSQMINQRENNGMIRHDFMDLLIELKNKGTLENGTDNSAIFSDEDKQAAKEIGKSCGRKYHVLLREVLIFIVLLIELDENIIAAQAFVFFAAGYETSSNTIAFCLYELALNQEIQDKTRREVCDVIQAQGGKLTYDAVQEMKYLDMVISETLRKYPPAPMLSRKCEYNYQIPNSNVELPAGMRVIIPIYGLHHDPNYYPDPARFNPERFTKENKRTRHPYTYLPFGEGPRNCIGMRFALLQIKMGIISFLRDHRIKICDKSTVPIKFSRRSLVTTNEAGFWLTITPSSYN</sequence>
<name>A0AAW2EXR3_9HYME</name>
<dbReference type="GO" id="GO:0016705">
    <property type="term" value="F:oxidoreductase activity, acting on paired donors, with incorporation or reduction of molecular oxygen"/>
    <property type="evidence" value="ECO:0007669"/>
    <property type="project" value="InterPro"/>
</dbReference>
<dbReference type="GO" id="GO:0005506">
    <property type="term" value="F:iron ion binding"/>
    <property type="evidence" value="ECO:0007669"/>
    <property type="project" value="InterPro"/>
</dbReference>
<keyword evidence="13 16" id="KW-0472">Membrane</keyword>
<keyword evidence="8" id="KW-0256">Endoplasmic reticulum</keyword>
<dbReference type="PRINTS" id="PR00465">
    <property type="entry name" value="EP450IV"/>
</dbReference>
<dbReference type="SUPFAM" id="SSF48264">
    <property type="entry name" value="Cytochrome P450"/>
    <property type="match status" value="1"/>
</dbReference>
<dbReference type="InterPro" id="IPR050476">
    <property type="entry name" value="Insect_CytP450_Detox"/>
</dbReference>
<comment type="similarity">
    <text evidence="5 15">Belongs to the cytochrome P450 family.</text>
</comment>
<keyword evidence="12 15" id="KW-0503">Monooxygenase</keyword>
<evidence type="ECO:0000256" key="13">
    <source>
        <dbReference type="ARBA" id="ARBA00023136"/>
    </source>
</evidence>
<evidence type="ECO:0000256" key="4">
    <source>
        <dbReference type="ARBA" id="ARBA00004406"/>
    </source>
</evidence>
<dbReference type="PRINTS" id="PR00385">
    <property type="entry name" value="P450"/>
</dbReference>
<evidence type="ECO:0000256" key="9">
    <source>
        <dbReference type="ARBA" id="ARBA00022848"/>
    </source>
</evidence>
<evidence type="ECO:0000256" key="6">
    <source>
        <dbReference type="ARBA" id="ARBA00022617"/>
    </source>
</evidence>
<dbReference type="EMBL" id="JADYXP020000017">
    <property type="protein sequence ID" value="KAL0106800.1"/>
    <property type="molecule type" value="Genomic_DNA"/>
</dbReference>
<dbReference type="CDD" id="cd11056">
    <property type="entry name" value="CYP6-like"/>
    <property type="match status" value="1"/>
</dbReference>
<dbReference type="GO" id="GO:0005789">
    <property type="term" value="C:endoplasmic reticulum membrane"/>
    <property type="evidence" value="ECO:0007669"/>
    <property type="project" value="UniProtKB-SubCell"/>
</dbReference>
<evidence type="ECO:0000256" key="12">
    <source>
        <dbReference type="ARBA" id="ARBA00023033"/>
    </source>
</evidence>
<evidence type="ECO:0000256" key="15">
    <source>
        <dbReference type="RuleBase" id="RU000461"/>
    </source>
</evidence>
<dbReference type="Proteomes" id="UP001430953">
    <property type="component" value="Unassembled WGS sequence"/>
</dbReference>
<keyword evidence="9" id="KW-0492">Microsome</keyword>
<evidence type="ECO:0000313" key="18">
    <source>
        <dbReference type="Proteomes" id="UP001430953"/>
    </source>
</evidence>
<protein>
    <recommendedName>
        <fullName evidence="19">Cytochrome P450</fullName>
    </recommendedName>
</protein>
<evidence type="ECO:0000256" key="2">
    <source>
        <dbReference type="ARBA" id="ARBA00003690"/>
    </source>
</evidence>
<comment type="function">
    <text evidence="2">May be involved in the metabolism of insect hormones and in the breakdown of synthetic insecticides.</text>
</comment>
<dbReference type="AlphaFoldDB" id="A0AAW2EXR3"/>
<keyword evidence="6 14" id="KW-0349">Heme</keyword>
<keyword evidence="10 15" id="KW-0560">Oxidoreductase</keyword>
<evidence type="ECO:0000256" key="11">
    <source>
        <dbReference type="ARBA" id="ARBA00023004"/>
    </source>
</evidence>
<evidence type="ECO:0000256" key="16">
    <source>
        <dbReference type="SAM" id="Phobius"/>
    </source>
</evidence>
<dbReference type="InterPro" id="IPR036396">
    <property type="entry name" value="Cyt_P450_sf"/>
</dbReference>
<proteinExistence type="inferred from homology"/>
<evidence type="ECO:0000256" key="8">
    <source>
        <dbReference type="ARBA" id="ARBA00022824"/>
    </source>
</evidence>
<feature type="transmembrane region" description="Helical" evidence="16">
    <location>
        <begin position="12"/>
        <end position="33"/>
    </location>
</feature>
<reference evidence="17 18" key="1">
    <citation type="submission" date="2023-03" db="EMBL/GenBank/DDBJ databases">
        <title>High recombination rates correlate with genetic variation in Cardiocondyla obscurior ants.</title>
        <authorList>
            <person name="Errbii M."/>
        </authorList>
    </citation>
    <scope>NUCLEOTIDE SEQUENCE [LARGE SCALE GENOMIC DNA]</scope>
    <source>
        <strain evidence="17">Alpha-2009</strain>
        <tissue evidence="17">Whole body</tissue>
    </source>
</reference>
<dbReference type="InterPro" id="IPR017972">
    <property type="entry name" value="Cyt_P450_CS"/>
</dbReference>